<organism evidence="1 2">
    <name type="scientific">Trichomalopsis sarcophagae</name>
    <dbReference type="NCBI Taxonomy" id="543379"/>
    <lineage>
        <taxon>Eukaryota</taxon>
        <taxon>Metazoa</taxon>
        <taxon>Ecdysozoa</taxon>
        <taxon>Arthropoda</taxon>
        <taxon>Hexapoda</taxon>
        <taxon>Insecta</taxon>
        <taxon>Pterygota</taxon>
        <taxon>Neoptera</taxon>
        <taxon>Endopterygota</taxon>
        <taxon>Hymenoptera</taxon>
        <taxon>Apocrita</taxon>
        <taxon>Proctotrupomorpha</taxon>
        <taxon>Chalcidoidea</taxon>
        <taxon>Pteromalidae</taxon>
        <taxon>Pteromalinae</taxon>
        <taxon>Trichomalopsis</taxon>
    </lineage>
</organism>
<evidence type="ECO:0000313" key="2">
    <source>
        <dbReference type="Proteomes" id="UP000215335"/>
    </source>
</evidence>
<sequence length="69" mass="8546">MYKKGFNVVLSHTQLMYKFIRCVRHNLYFVRSRSQETFIVIQNHSFDLTKSAKPFIYILYKRKMFNKKY</sequence>
<protein>
    <submittedName>
        <fullName evidence="1">Uncharacterized protein</fullName>
    </submittedName>
</protein>
<dbReference type="EMBL" id="NNAY01000965">
    <property type="protein sequence ID" value="OXU25699.1"/>
    <property type="molecule type" value="Genomic_DNA"/>
</dbReference>
<comment type="caution">
    <text evidence="1">The sequence shown here is derived from an EMBL/GenBank/DDBJ whole genome shotgun (WGS) entry which is preliminary data.</text>
</comment>
<keyword evidence="2" id="KW-1185">Reference proteome</keyword>
<proteinExistence type="predicted"/>
<gene>
    <name evidence="1" type="ORF">TSAR_014128</name>
</gene>
<dbReference type="Proteomes" id="UP000215335">
    <property type="component" value="Unassembled WGS sequence"/>
</dbReference>
<dbReference type="AlphaFoldDB" id="A0A232F5E2"/>
<evidence type="ECO:0000313" key="1">
    <source>
        <dbReference type="EMBL" id="OXU25699.1"/>
    </source>
</evidence>
<accession>A0A232F5E2</accession>
<name>A0A232F5E2_9HYME</name>
<reference evidence="1 2" key="1">
    <citation type="journal article" date="2017" name="Curr. Biol.">
        <title>The Evolution of Venom by Co-option of Single-Copy Genes.</title>
        <authorList>
            <person name="Martinson E.O."/>
            <person name="Mrinalini"/>
            <person name="Kelkar Y.D."/>
            <person name="Chang C.H."/>
            <person name="Werren J.H."/>
        </authorList>
    </citation>
    <scope>NUCLEOTIDE SEQUENCE [LARGE SCALE GENOMIC DNA]</scope>
    <source>
        <strain evidence="1 2">Alberta</strain>
        <tissue evidence="1">Whole body</tissue>
    </source>
</reference>